<dbReference type="InterPro" id="IPR001810">
    <property type="entry name" value="F-box_dom"/>
</dbReference>
<evidence type="ECO:0000313" key="4">
    <source>
        <dbReference type="Proteomes" id="UP000011083"/>
    </source>
</evidence>
<evidence type="ECO:0000313" key="3">
    <source>
        <dbReference type="EMBL" id="ELR15358.1"/>
    </source>
</evidence>
<keyword evidence="1" id="KW-1133">Transmembrane helix</keyword>
<protein>
    <submittedName>
        <fullName evidence="3">Fbox domain containing protein</fullName>
    </submittedName>
</protein>
<reference evidence="3 4" key="1">
    <citation type="journal article" date="2013" name="Genome Biol.">
        <title>Genome of Acanthamoeba castellanii highlights extensive lateral gene transfer and early evolution of tyrosine kinase signaling.</title>
        <authorList>
            <person name="Clarke M."/>
            <person name="Lohan A.J."/>
            <person name="Liu B."/>
            <person name="Lagkouvardos I."/>
            <person name="Roy S."/>
            <person name="Zafar N."/>
            <person name="Bertelli C."/>
            <person name="Schilde C."/>
            <person name="Kianianmomeni A."/>
            <person name="Burglin T.R."/>
            <person name="Frech C."/>
            <person name="Turcotte B."/>
            <person name="Kopec K.O."/>
            <person name="Synnott J.M."/>
            <person name="Choo C."/>
            <person name="Paponov I."/>
            <person name="Finkler A."/>
            <person name="Soon Heng Tan C."/>
            <person name="Hutchins A.P."/>
            <person name="Weinmeier T."/>
            <person name="Rattei T."/>
            <person name="Chu J.S."/>
            <person name="Gimenez G."/>
            <person name="Irimia M."/>
            <person name="Rigden D.J."/>
            <person name="Fitzpatrick D.A."/>
            <person name="Lorenzo-Morales J."/>
            <person name="Bateman A."/>
            <person name="Chiu C.H."/>
            <person name="Tang P."/>
            <person name="Hegemann P."/>
            <person name="Fromm H."/>
            <person name="Raoult D."/>
            <person name="Greub G."/>
            <person name="Miranda-Saavedra D."/>
            <person name="Chen N."/>
            <person name="Nash P."/>
            <person name="Ginger M.L."/>
            <person name="Horn M."/>
            <person name="Schaap P."/>
            <person name="Caler L."/>
            <person name="Loftus B."/>
        </authorList>
    </citation>
    <scope>NUCLEOTIDE SEQUENCE [LARGE SCALE GENOMIC DNA]</scope>
    <source>
        <strain evidence="3 4">Neff</strain>
    </source>
</reference>
<dbReference type="KEGG" id="acan:ACA1_193750"/>
<dbReference type="GeneID" id="14915997"/>
<gene>
    <name evidence="3" type="ORF">ACA1_193750</name>
</gene>
<proteinExistence type="predicted"/>
<keyword evidence="1" id="KW-0472">Membrane</keyword>
<accession>L8GRU8</accession>
<sequence>MAAVPATQLLSPRCGGTVDFITALPPELSLHVLLFVPLSAVGCTLSLVSRAWKRCTANRSQMTTPCGGQRWQLQL</sequence>
<dbReference type="Pfam" id="PF12937">
    <property type="entry name" value="F-box-like"/>
    <property type="match status" value="1"/>
</dbReference>
<dbReference type="EMBL" id="KB008033">
    <property type="protein sequence ID" value="ELR15358.1"/>
    <property type="molecule type" value="Genomic_DNA"/>
</dbReference>
<name>L8GRU8_ACACF</name>
<feature type="domain" description="F-box" evidence="2">
    <location>
        <begin position="22"/>
        <end position="59"/>
    </location>
</feature>
<organism evidence="3 4">
    <name type="scientific">Acanthamoeba castellanii (strain ATCC 30010 / Neff)</name>
    <dbReference type="NCBI Taxonomy" id="1257118"/>
    <lineage>
        <taxon>Eukaryota</taxon>
        <taxon>Amoebozoa</taxon>
        <taxon>Discosea</taxon>
        <taxon>Longamoebia</taxon>
        <taxon>Centramoebida</taxon>
        <taxon>Acanthamoebidae</taxon>
        <taxon>Acanthamoeba</taxon>
    </lineage>
</organism>
<evidence type="ECO:0000259" key="2">
    <source>
        <dbReference type="Pfam" id="PF12937"/>
    </source>
</evidence>
<dbReference type="AlphaFoldDB" id="L8GRU8"/>
<dbReference type="RefSeq" id="XP_004337371.1">
    <property type="nucleotide sequence ID" value="XM_004337323.1"/>
</dbReference>
<dbReference type="OrthoDB" id="1649164at2759"/>
<evidence type="ECO:0000256" key="1">
    <source>
        <dbReference type="SAM" id="Phobius"/>
    </source>
</evidence>
<dbReference type="VEuPathDB" id="AmoebaDB:ACA1_193750"/>
<keyword evidence="4" id="KW-1185">Reference proteome</keyword>
<dbReference type="Gene3D" id="1.20.1280.50">
    <property type="match status" value="1"/>
</dbReference>
<keyword evidence="1" id="KW-0812">Transmembrane</keyword>
<dbReference type="SUPFAM" id="SSF81383">
    <property type="entry name" value="F-box domain"/>
    <property type="match status" value="1"/>
</dbReference>
<dbReference type="Proteomes" id="UP000011083">
    <property type="component" value="Unassembled WGS sequence"/>
</dbReference>
<dbReference type="InterPro" id="IPR036047">
    <property type="entry name" value="F-box-like_dom_sf"/>
</dbReference>
<feature type="transmembrane region" description="Helical" evidence="1">
    <location>
        <begin position="28"/>
        <end position="52"/>
    </location>
</feature>